<dbReference type="NCBIfam" id="TIGR00668">
    <property type="entry name" value="apaH"/>
    <property type="match status" value="1"/>
</dbReference>
<dbReference type="PIRSF" id="PIRSF000903">
    <property type="entry name" value="B5n-ttraPtase_sm"/>
    <property type="match status" value="1"/>
</dbReference>
<comment type="function">
    <text evidence="1 5">Hydrolyzes diadenosine 5',5'''-P1,P4-tetraphosphate to yield ADP.</text>
</comment>
<keyword evidence="3 5" id="KW-0378">Hydrolase</keyword>
<dbReference type="PANTHER" id="PTHR40942">
    <property type="match status" value="1"/>
</dbReference>
<dbReference type="Proteomes" id="UP000092544">
    <property type="component" value="Unassembled WGS sequence"/>
</dbReference>
<dbReference type="Gene3D" id="3.60.21.10">
    <property type="match status" value="1"/>
</dbReference>
<dbReference type="AlphaFoldDB" id="A0A1A8T9A7"/>
<dbReference type="SUPFAM" id="SSF56300">
    <property type="entry name" value="Metallo-dependent phosphatases"/>
    <property type="match status" value="1"/>
</dbReference>
<dbReference type="STRING" id="1792290.MSP8886_01017"/>
<evidence type="ECO:0000313" key="7">
    <source>
        <dbReference type="EMBL" id="SBS27971.1"/>
    </source>
</evidence>
<dbReference type="GO" id="GO:0008803">
    <property type="term" value="F:bis(5'-nucleosyl)-tetraphosphatase (symmetrical) activity"/>
    <property type="evidence" value="ECO:0007669"/>
    <property type="project" value="UniProtKB-UniRule"/>
</dbReference>
<sequence length="275" mass="31005">MATYAIGDLQGCFTPLMVLLETFHYNPQKDQLWFAGDLINRGPESLETLRFIKSLGNNATVVLGNHDLHLLAVSRGHSALKRNDTLFDILAASDRDELMEWLRQQPLCHYDESLNTIMTHAGIPPCWTLEQTLSLAHEVETQLKSDKVDDFLAVMYGNTPQRWDNNLAGMDRLRAITNYLTRMRFCAVDSTLELKAKEGLDTAPEGYAPWFSYPSQLPKDCHIVFGHWAALEGITHSNTIHALDTGCVWGGSLTALRLDDQQLFSTPCTIKRKEL</sequence>
<dbReference type="CDD" id="cd07422">
    <property type="entry name" value="MPP_ApaH"/>
    <property type="match status" value="1"/>
</dbReference>
<dbReference type="RefSeq" id="WP_067013395.1">
    <property type="nucleotide sequence ID" value="NZ_FLOB01000002.1"/>
</dbReference>
<dbReference type="InterPro" id="IPR004617">
    <property type="entry name" value="ApaH"/>
</dbReference>
<evidence type="ECO:0000259" key="6">
    <source>
        <dbReference type="Pfam" id="PF00149"/>
    </source>
</evidence>
<name>A0A1A8T9A7_9GAMM</name>
<dbReference type="InterPro" id="IPR004843">
    <property type="entry name" value="Calcineurin-like_PHP"/>
</dbReference>
<organism evidence="7 8">
    <name type="scientific">Marinomonas spartinae</name>
    <dbReference type="NCBI Taxonomy" id="1792290"/>
    <lineage>
        <taxon>Bacteria</taxon>
        <taxon>Pseudomonadati</taxon>
        <taxon>Pseudomonadota</taxon>
        <taxon>Gammaproteobacteria</taxon>
        <taxon>Oceanospirillales</taxon>
        <taxon>Oceanospirillaceae</taxon>
        <taxon>Marinomonas</taxon>
    </lineage>
</organism>
<evidence type="ECO:0000256" key="4">
    <source>
        <dbReference type="ARBA" id="ARBA00049417"/>
    </source>
</evidence>
<feature type="domain" description="Calcineurin-like phosphoesterase" evidence="6">
    <location>
        <begin position="4"/>
        <end position="153"/>
    </location>
</feature>
<dbReference type="PANTHER" id="PTHR40942:SF4">
    <property type="entry name" value="CYTOCHROME C5"/>
    <property type="match status" value="1"/>
</dbReference>
<dbReference type="InterPro" id="IPR029052">
    <property type="entry name" value="Metallo-depent_PP-like"/>
</dbReference>
<evidence type="ECO:0000256" key="3">
    <source>
        <dbReference type="ARBA" id="ARBA00022801"/>
    </source>
</evidence>
<dbReference type="OrthoDB" id="9807890at2"/>
<dbReference type="EC" id="3.6.1.41" evidence="5"/>
<evidence type="ECO:0000256" key="1">
    <source>
        <dbReference type="ARBA" id="ARBA00003413"/>
    </source>
</evidence>
<proteinExistence type="inferred from homology"/>
<protein>
    <recommendedName>
        <fullName evidence="5">Bis(5'-nucleosyl)-tetraphosphatase, symmetrical</fullName>
        <ecNumber evidence="5">3.6.1.41</ecNumber>
    </recommendedName>
    <alternativeName>
        <fullName evidence="5">Ap4A hydrolase</fullName>
    </alternativeName>
    <alternativeName>
        <fullName evidence="5">Diadenosine 5',5'''-P1,P4-tetraphosphate pyrophosphohydrolase</fullName>
    </alternativeName>
    <alternativeName>
        <fullName evidence="5">Diadenosine tetraphosphatase</fullName>
    </alternativeName>
</protein>
<keyword evidence="8" id="KW-1185">Reference proteome</keyword>
<evidence type="ECO:0000313" key="8">
    <source>
        <dbReference type="Proteomes" id="UP000092544"/>
    </source>
</evidence>
<evidence type="ECO:0000256" key="2">
    <source>
        <dbReference type="ARBA" id="ARBA00005419"/>
    </source>
</evidence>
<dbReference type="HAMAP" id="MF_00199">
    <property type="entry name" value="ApaH"/>
    <property type="match status" value="1"/>
</dbReference>
<evidence type="ECO:0000256" key="5">
    <source>
        <dbReference type="HAMAP-Rule" id="MF_00199"/>
    </source>
</evidence>
<dbReference type="EMBL" id="FLOB01000002">
    <property type="protein sequence ID" value="SBS27971.1"/>
    <property type="molecule type" value="Genomic_DNA"/>
</dbReference>
<comment type="similarity">
    <text evidence="2 5">Belongs to the Ap4A hydrolase family.</text>
</comment>
<dbReference type="Pfam" id="PF00149">
    <property type="entry name" value="Metallophos"/>
    <property type="match status" value="1"/>
</dbReference>
<reference evidence="7 8" key="1">
    <citation type="submission" date="2016-06" db="EMBL/GenBank/DDBJ databases">
        <authorList>
            <person name="Kjaerup R.B."/>
            <person name="Dalgaard T.S."/>
            <person name="Juul-Madsen H.R."/>
        </authorList>
    </citation>
    <scope>NUCLEOTIDE SEQUENCE [LARGE SCALE GENOMIC DNA]</scope>
    <source>
        <strain evidence="7 8">CECT 8886</strain>
    </source>
</reference>
<dbReference type="NCBIfam" id="NF001204">
    <property type="entry name" value="PRK00166.1"/>
    <property type="match status" value="1"/>
</dbReference>
<comment type="catalytic activity">
    <reaction evidence="4 5">
        <text>P(1),P(4)-bis(5'-adenosyl) tetraphosphate + H2O = 2 ADP + 2 H(+)</text>
        <dbReference type="Rhea" id="RHEA:24252"/>
        <dbReference type="ChEBI" id="CHEBI:15377"/>
        <dbReference type="ChEBI" id="CHEBI:15378"/>
        <dbReference type="ChEBI" id="CHEBI:58141"/>
        <dbReference type="ChEBI" id="CHEBI:456216"/>
        <dbReference type="EC" id="3.6.1.41"/>
    </reaction>
</comment>
<gene>
    <name evidence="5 7" type="primary">apaH</name>
    <name evidence="7" type="ORF">MSP8886_01017</name>
</gene>
<accession>A0A1A8T9A7</accession>